<keyword evidence="6" id="KW-0862">Zinc</keyword>
<evidence type="ECO:0000313" key="10">
    <source>
        <dbReference type="Proteomes" id="UP000661077"/>
    </source>
</evidence>
<keyword evidence="5" id="KW-0378">Hydrolase</keyword>
<evidence type="ECO:0000256" key="1">
    <source>
        <dbReference type="ARBA" id="ARBA00022438"/>
    </source>
</evidence>
<comment type="caution">
    <text evidence="9">The sequence shown here is derived from an EMBL/GenBank/DDBJ whole genome shotgun (WGS) entry which is preliminary data.</text>
</comment>
<evidence type="ECO:0000256" key="5">
    <source>
        <dbReference type="ARBA" id="ARBA00022801"/>
    </source>
</evidence>
<keyword evidence="2" id="KW-0645">Protease</keyword>
<keyword evidence="1" id="KW-0031">Aminopeptidase</keyword>
<dbReference type="SUPFAM" id="SSF52025">
    <property type="entry name" value="PA domain"/>
    <property type="match status" value="1"/>
</dbReference>
<dbReference type="Pfam" id="PF04389">
    <property type="entry name" value="Peptidase_M28"/>
    <property type="match status" value="1"/>
</dbReference>
<organism evidence="9 10">
    <name type="scientific">Steroidobacter gossypii</name>
    <dbReference type="NCBI Taxonomy" id="2805490"/>
    <lineage>
        <taxon>Bacteria</taxon>
        <taxon>Pseudomonadati</taxon>
        <taxon>Pseudomonadota</taxon>
        <taxon>Gammaproteobacteria</taxon>
        <taxon>Steroidobacterales</taxon>
        <taxon>Steroidobacteraceae</taxon>
        <taxon>Steroidobacter</taxon>
    </lineage>
</organism>
<evidence type="ECO:0000256" key="7">
    <source>
        <dbReference type="SAM" id="SignalP"/>
    </source>
</evidence>
<dbReference type="PANTHER" id="PTHR12147">
    <property type="entry name" value="METALLOPEPTIDASE M28 FAMILY MEMBER"/>
    <property type="match status" value="1"/>
</dbReference>
<dbReference type="Proteomes" id="UP000661077">
    <property type="component" value="Unassembled WGS sequence"/>
</dbReference>
<sequence length="579" mass="63152">MYTVLRPRRSLSALLISAALLTAVAGCKPKEPKPVPAPEAASPVSAEATTAAGQISADYLRDQITRFSSDEFEGRGPATPGDEKARQYLADQLQQIGFAPGGADGSYQQAFDVVGVTAQMPKQWSFKKGGQTASFKWWDQYIAGSGVQDEKGSIKNAEVVFVGYGIQAPEFGWDDFKGQDLKGKVLLMLNNDPDWDPKLFNGDTRLYYGRWSYKYESAARQGAAGAIIIHTTPSAGYPFQVVQSSWTGEQVELPAAGEPRIQVKGWLTEDASRELVKLAGQDLDKLLEAAKSKDFQPVPLGVTTSLEFKNKINRSSTGNVYGVLKGSDPQLSEEYVIYTAHHDHLGVGEPNAEGDRIFNGAMDNAAGVAQLLAIGKAFKALPQPPKRSIMLLFVAAEEQGLLGSKFYAEHPTVAPGKIAANINIDGGNIWGRAKDIVFVGKGKSTIDDYVEAVAKMQDRVVTADQYPDRGFFYRSDQFNFAKIGVPALYLDTGTEFIGKPAEWGKEQHAQYEAQHYHQQSDEIQPDWNFDGMIEDAQLCFYVGNNIANASPAEAPKWLPGDEFEAARKAAQAELTTQAQ</sequence>
<dbReference type="RefSeq" id="WP_203165931.1">
    <property type="nucleotide sequence ID" value="NZ_JAEVLS010000001.1"/>
</dbReference>
<evidence type="ECO:0000256" key="4">
    <source>
        <dbReference type="ARBA" id="ARBA00022729"/>
    </source>
</evidence>
<dbReference type="Gene3D" id="3.40.630.10">
    <property type="entry name" value="Zn peptidases"/>
    <property type="match status" value="2"/>
</dbReference>
<dbReference type="Gene3D" id="3.50.30.30">
    <property type="match status" value="1"/>
</dbReference>
<dbReference type="PANTHER" id="PTHR12147:SF56">
    <property type="entry name" value="AMINOPEPTIDASE YDR415C-RELATED"/>
    <property type="match status" value="1"/>
</dbReference>
<name>A0ABS1WSM2_9GAMM</name>
<reference evidence="9 10" key="1">
    <citation type="journal article" date="2021" name="Int. J. Syst. Evol. Microbiol.">
        <title>Steroidobacter gossypii sp. nov., isolated from soil of cotton cropping field.</title>
        <authorList>
            <person name="Huang R."/>
            <person name="Yang S."/>
            <person name="Zhen C."/>
            <person name="Liu W."/>
        </authorList>
    </citation>
    <scope>NUCLEOTIDE SEQUENCE [LARGE SCALE GENOMIC DNA]</scope>
    <source>
        <strain evidence="9 10">S1-65</strain>
    </source>
</reference>
<feature type="domain" description="Peptidase M28" evidence="8">
    <location>
        <begin position="319"/>
        <end position="535"/>
    </location>
</feature>
<dbReference type="InterPro" id="IPR045175">
    <property type="entry name" value="M28_fam"/>
</dbReference>
<evidence type="ECO:0000256" key="6">
    <source>
        <dbReference type="ARBA" id="ARBA00022833"/>
    </source>
</evidence>
<dbReference type="InterPro" id="IPR046450">
    <property type="entry name" value="PA_dom_sf"/>
</dbReference>
<keyword evidence="10" id="KW-1185">Reference proteome</keyword>
<dbReference type="InterPro" id="IPR007484">
    <property type="entry name" value="Peptidase_M28"/>
</dbReference>
<keyword evidence="3" id="KW-0479">Metal-binding</keyword>
<evidence type="ECO:0000256" key="3">
    <source>
        <dbReference type="ARBA" id="ARBA00022723"/>
    </source>
</evidence>
<proteinExistence type="predicted"/>
<gene>
    <name evidence="9" type="ORF">JM946_04465</name>
</gene>
<feature type="chain" id="PRO_5045401956" evidence="7">
    <location>
        <begin position="26"/>
        <end position="579"/>
    </location>
</feature>
<dbReference type="SUPFAM" id="SSF53187">
    <property type="entry name" value="Zn-dependent exopeptidases"/>
    <property type="match status" value="1"/>
</dbReference>
<evidence type="ECO:0000259" key="8">
    <source>
        <dbReference type="Pfam" id="PF04389"/>
    </source>
</evidence>
<dbReference type="EMBL" id="JAEVLS010000001">
    <property type="protein sequence ID" value="MBM0103981.1"/>
    <property type="molecule type" value="Genomic_DNA"/>
</dbReference>
<evidence type="ECO:0000256" key="2">
    <source>
        <dbReference type="ARBA" id="ARBA00022670"/>
    </source>
</evidence>
<keyword evidence="4 7" id="KW-0732">Signal</keyword>
<evidence type="ECO:0000313" key="9">
    <source>
        <dbReference type="EMBL" id="MBM0103981.1"/>
    </source>
</evidence>
<feature type="signal peptide" evidence="7">
    <location>
        <begin position="1"/>
        <end position="25"/>
    </location>
</feature>
<accession>A0ABS1WSM2</accession>
<protein>
    <submittedName>
        <fullName evidence="9">M20/M25/M40 family metallo-hydrolase</fullName>
    </submittedName>
</protein>
<dbReference type="PROSITE" id="PS51257">
    <property type="entry name" value="PROKAR_LIPOPROTEIN"/>
    <property type="match status" value="1"/>
</dbReference>